<evidence type="ECO:0000256" key="3">
    <source>
        <dbReference type="ARBA" id="ARBA00012737"/>
    </source>
</evidence>
<dbReference type="PANTHER" id="PTHR43284:SF1">
    <property type="entry name" value="ASPARAGINE SYNTHETASE"/>
    <property type="match status" value="1"/>
</dbReference>
<feature type="domain" description="Glutamine amidotransferase type-2" evidence="8">
    <location>
        <begin position="2"/>
        <end position="213"/>
    </location>
</feature>
<keyword evidence="10" id="KW-1185">Reference proteome</keyword>
<comment type="catalytic activity">
    <reaction evidence="7">
        <text>L-aspartate + L-glutamine + ATP + H2O = L-asparagine + L-glutamate + AMP + diphosphate + H(+)</text>
        <dbReference type="Rhea" id="RHEA:12228"/>
        <dbReference type="ChEBI" id="CHEBI:15377"/>
        <dbReference type="ChEBI" id="CHEBI:15378"/>
        <dbReference type="ChEBI" id="CHEBI:29985"/>
        <dbReference type="ChEBI" id="CHEBI:29991"/>
        <dbReference type="ChEBI" id="CHEBI:30616"/>
        <dbReference type="ChEBI" id="CHEBI:33019"/>
        <dbReference type="ChEBI" id="CHEBI:58048"/>
        <dbReference type="ChEBI" id="CHEBI:58359"/>
        <dbReference type="ChEBI" id="CHEBI:456215"/>
        <dbReference type="EC" id="6.3.5.4"/>
    </reaction>
</comment>
<accession>A0ABV8T3M0</accession>
<evidence type="ECO:0000256" key="7">
    <source>
        <dbReference type="ARBA" id="ARBA00048741"/>
    </source>
</evidence>
<dbReference type="InterPro" id="IPR033738">
    <property type="entry name" value="AsnB_N"/>
</dbReference>
<keyword evidence="9" id="KW-0436">Ligase</keyword>
<dbReference type="SUPFAM" id="SSF56235">
    <property type="entry name" value="N-terminal nucleophile aminohydrolases (Ntn hydrolases)"/>
    <property type="match status" value="1"/>
</dbReference>
<evidence type="ECO:0000256" key="1">
    <source>
        <dbReference type="ARBA" id="ARBA00005187"/>
    </source>
</evidence>
<dbReference type="InterPro" id="IPR029055">
    <property type="entry name" value="Ntn_hydrolases_N"/>
</dbReference>
<dbReference type="RefSeq" id="WP_380603527.1">
    <property type="nucleotide sequence ID" value="NZ_JBHSDU010000015.1"/>
</dbReference>
<dbReference type="EMBL" id="JBHSDU010000015">
    <property type="protein sequence ID" value="MFC4313319.1"/>
    <property type="molecule type" value="Genomic_DNA"/>
</dbReference>
<evidence type="ECO:0000256" key="2">
    <source>
        <dbReference type="ARBA" id="ARBA00005752"/>
    </source>
</evidence>
<organism evidence="9 10">
    <name type="scientific">Steroidobacter flavus</name>
    <dbReference type="NCBI Taxonomy" id="1842136"/>
    <lineage>
        <taxon>Bacteria</taxon>
        <taxon>Pseudomonadati</taxon>
        <taxon>Pseudomonadota</taxon>
        <taxon>Gammaproteobacteria</taxon>
        <taxon>Steroidobacterales</taxon>
        <taxon>Steroidobacteraceae</taxon>
        <taxon>Steroidobacter</taxon>
    </lineage>
</organism>
<evidence type="ECO:0000256" key="6">
    <source>
        <dbReference type="ARBA" id="ARBA00022962"/>
    </source>
</evidence>
<dbReference type="InterPro" id="IPR006426">
    <property type="entry name" value="Asn_synth_AEB"/>
</dbReference>
<dbReference type="CDD" id="cd01991">
    <property type="entry name" value="Asn_synthase_B_C"/>
    <property type="match status" value="1"/>
</dbReference>
<evidence type="ECO:0000313" key="9">
    <source>
        <dbReference type="EMBL" id="MFC4313319.1"/>
    </source>
</evidence>
<dbReference type="Pfam" id="PF13537">
    <property type="entry name" value="GATase_7"/>
    <property type="match status" value="1"/>
</dbReference>
<dbReference type="NCBIfam" id="TIGR01536">
    <property type="entry name" value="asn_synth_AEB"/>
    <property type="match status" value="1"/>
</dbReference>
<dbReference type="PROSITE" id="PS51278">
    <property type="entry name" value="GATASE_TYPE_2"/>
    <property type="match status" value="1"/>
</dbReference>
<reference evidence="10" key="1">
    <citation type="journal article" date="2019" name="Int. J. Syst. Evol. Microbiol.">
        <title>The Global Catalogue of Microorganisms (GCM) 10K type strain sequencing project: providing services to taxonomists for standard genome sequencing and annotation.</title>
        <authorList>
            <consortium name="The Broad Institute Genomics Platform"/>
            <consortium name="The Broad Institute Genome Sequencing Center for Infectious Disease"/>
            <person name="Wu L."/>
            <person name="Ma J."/>
        </authorList>
    </citation>
    <scope>NUCLEOTIDE SEQUENCE [LARGE SCALE GENOMIC DNA]</scope>
    <source>
        <strain evidence="10">CGMCC 1.10759</strain>
    </source>
</reference>
<dbReference type="CDD" id="cd00712">
    <property type="entry name" value="AsnB"/>
    <property type="match status" value="1"/>
</dbReference>
<dbReference type="InterPro" id="IPR001962">
    <property type="entry name" value="Asn_synthase"/>
</dbReference>
<dbReference type="InterPro" id="IPR051786">
    <property type="entry name" value="ASN_synthetase/amidase"/>
</dbReference>
<name>A0ABV8T3M0_9GAMM</name>
<evidence type="ECO:0000313" key="10">
    <source>
        <dbReference type="Proteomes" id="UP001595904"/>
    </source>
</evidence>
<dbReference type="Gene3D" id="3.40.50.620">
    <property type="entry name" value="HUPs"/>
    <property type="match status" value="2"/>
</dbReference>
<keyword evidence="4" id="KW-0547">Nucleotide-binding</keyword>
<protein>
    <recommendedName>
        <fullName evidence="3">asparagine synthase (glutamine-hydrolyzing)</fullName>
        <ecNumber evidence="3">6.3.5.4</ecNumber>
    </recommendedName>
</protein>
<dbReference type="Proteomes" id="UP001595904">
    <property type="component" value="Unassembled WGS sequence"/>
</dbReference>
<dbReference type="PIRSF" id="PIRSF001589">
    <property type="entry name" value="Asn_synthetase_glu-h"/>
    <property type="match status" value="1"/>
</dbReference>
<dbReference type="Gene3D" id="3.60.20.10">
    <property type="entry name" value="Glutamine Phosphoribosylpyrophosphate, subunit 1, domain 1"/>
    <property type="match status" value="1"/>
</dbReference>
<dbReference type="GO" id="GO:0004066">
    <property type="term" value="F:asparagine synthase (glutamine-hydrolyzing) activity"/>
    <property type="evidence" value="ECO:0007669"/>
    <property type="project" value="UniProtKB-EC"/>
</dbReference>
<evidence type="ECO:0000259" key="8">
    <source>
        <dbReference type="PROSITE" id="PS51278"/>
    </source>
</evidence>
<sequence length="641" mass="72279">MCGIAGTLYFDAQRAPEQSRLERMVKAIAHRGPDGDGYHVEPGVGLGHARLSIIDLGGGAQPIHNGKRTVWITYNGEIFNYIELRQDLEARGHQFYTHSDTEVIVHMYEEFGDRFVDQLNGQFAFAIWDRPKRRLVLARDRAGILPLYYAQTRDELVFASEVKAILASGAVKAELDPNGLDELMTFWAPLAPRTMFKGVNQLAPGEMLIVENGAVKRKQYWEWNFPEPGAHRHGAQADLEQELREVLSDATRLRLRADVPVGAYLSGGLDSSSLVALLQERVPQTLRTFSIGFDDAGLDESVHQRTVVDYLRTSHNHIQCSTADIANAFPRTILHSEMPVLRTAPAPMQMLSGLVRRSNVKVVLTGEGADEVLGGYDIFKEAKVRHFWAQQPESTWRPALLKRLYPYLNLTSAQSAAYLKEFFGVGLQNPADPCFSHLPRWATTAQCKLFWSDDFRGRVEGSAVERLRDSLPAQVHGWHRFNRGEYLEAKTLLPSYLLSAQGDRMLMASSVEGRFPFLDHRLIEFANGLHPRYKMRVLKEKHLLKQAMRERLPAAILQRHKQPYRAPDAAAFVSAQPPEYVTELMSPQGLARTGYFDPDKVTRLVTKLQRAKVPAARDNMAFVGVLSTQLWHAQFVAGQKF</sequence>
<dbReference type="EC" id="6.3.5.4" evidence="3"/>
<comment type="pathway">
    <text evidence="1">Amino-acid biosynthesis; L-asparagine biosynthesis; L-asparagine from L-aspartate (L-Gln route): step 1/1.</text>
</comment>
<evidence type="ECO:0000256" key="4">
    <source>
        <dbReference type="ARBA" id="ARBA00022741"/>
    </source>
</evidence>
<gene>
    <name evidence="9" type="primary">asnB</name>
    <name evidence="9" type="ORF">ACFPN2_29840</name>
</gene>
<dbReference type="Pfam" id="PF00733">
    <property type="entry name" value="Asn_synthase"/>
    <property type="match status" value="1"/>
</dbReference>
<comment type="caution">
    <text evidence="9">The sequence shown here is derived from an EMBL/GenBank/DDBJ whole genome shotgun (WGS) entry which is preliminary data.</text>
</comment>
<dbReference type="InterPro" id="IPR017932">
    <property type="entry name" value="GATase_2_dom"/>
</dbReference>
<proteinExistence type="inferred from homology"/>
<dbReference type="InterPro" id="IPR014729">
    <property type="entry name" value="Rossmann-like_a/b/a_fold"/>
</dbReference>
<evidence type="ECO:0000256" key="5">
    <source>
        <dbReference type="ARBA" id="ARBA00022840"/>
    </source>
</evidence>
<keyword evidence="5" id="KW-0067">ATP-binding</keyword>
<comment type="similarity">
    <text evidence="2">Belongs to the asparagine synthetase family.</text>
</comment>
<dbReference type="SUPFAM" id="SSF52402">
    <property type="entry name" value="Adenine nucleotide alpha hydrolases-like"/>
    <property type="match status" value="1"/>
</dbReference>
<dbReference type="PANTHER" id="PTHR43284">
    <property type="entry name" value="ASPARAGINE SYNTHETASE (GLUTAMINE-HYDROLYZING)"/>
    <property type="match status" value="1"/>
</dbReference>
<keyword evidence="6" id="KW-0315">Glutamine amidotransferase</keyword>